<organism evidence="2">
    <name type="scientific">Amblyomma triste</name>
    <name type="common">Neotropical tick</name>
    <dbReference type="NCBI Taxonomy" id="251400"/>
    <lineage>
        <taxon>Eukaryota</taxon>
        <taxon>Metazoa</taxon>
        <taxon>Ecdysozoa</taxon>
        <taxon>Arthropoda</taxon>
        <taxon>Chelicerata</taxon>
        <taxon>Arachnida</taxon>
        <taxon>Acari</taxon>
        <taxon>Parasitiformes</taxon>
        <taxon>Ixodida</taxon>
        <taxon>Ixodoidea</taxon>
        <taxon>Ixodidae</taxon>
        <taxon>Amblyomminae</taxon>
        <taxon>Amblyomma</taxon>
    </lineage>
</organism>
<name>A0A023G704_AMBTT</name>
<reference evidence="2" key="1">
    <citation type="submission" date="2014-03" db="EMBL/GenBank/DDBJ databases">
        <title>The sialotranscriptome of Amblyomma triste, Amblyomma parvum and Amblyomma cajennense ticks, uncovered by 454-based RNA-seq.</title>
        <authorList>
            <person name="Garcia G.R."/>
            <person name="Gardinassi L.G."/>
            <person name="Ribeiro J.M."/>
            <person name="Anatriello E."/>
            <person name="Ferreira B.R."/>
            <person name="Moreira H.N."/>
            <person name="Mafra C."/>
            <person name="Olegario M.M."/>
            <person name="Szabo P.J."/>
            <person name="Miranda-Santos I.K."/>
            <person name="Maruyama S.R."/>
        </authorList>
    </citation>
    <scope>NUCLEOTIDE SEQUENCE</scope>
    <source>
        <strain evidence="2">Mato Grasso do Sul</strain>
        <tissue evidence="2">Salivary glands</tissue>
    </source>
</reference>
<dbReference type="InterPro" id="IPR049342">
    <property type="entry name" value="TRAF1-6_MATH_dom"/>
</dbReference>
<evidence type="ECO:0000259" key="1">
    <source>
        <dbReference type="Pfam" id="PF21355"/>
    </source>
</evidence>
<dbReference type="SUPFAM" id="SSF49599">
    <property type="entry name" value="TRAF domain-like"/>
    <property type="match status" value="1"/>
</dbReference>
<dbReference type="InterPro" id="IPR008974">
    <property type="entry name" value="TRAF-like"/>
</dbReference>
<accession>A0A023G704</accession>
<feature type="non-terminal residue" evidence="2">
    <location>
        <position position="1"/>
    </location>
</feature>
<dbReference type="AlphaFoldDB" id="A0A023G704"/>
<keyword evidence="2" id="KW-0675">Receptor</keyword>
<feature type="domain" description="TRAF1-6 MATH" evidence="1">
    <location>
        <begin position="36"/>
        <end position="138"/>
    </location>
</feature>
<dbReference type="Pfam" id="PF21355">
    <property type="entry name" value="TRAF-mep_MATH"/>
    <property type="match status" value="1"/>
</dbReference>
<proteinExistence type="evidence at transcript level"/>
<sequence length="145" mass="16490">RCGTLLLSVKKFQSLEDTAMREGWAVYEYERVYLRGYCMSPGIQLRKEGDSLTLYVRLVLHKGDIDYALPWPFEHKIKQTIIHPKGGGERVSEVKPLCSLGFYAKPKAASNCPVSFTGRPLDVKVLISDGFLENDQLRAKWEVLL</sequence>
<dbReference type="Gene3D" id="2.60.210.10">
    <property type="entry name" value="Apoptosis, Tumor Necrosis Factor Receptor Associated Protein 2, Chain A"/>
    <property type="match status" value="1"/>
</dbReference>
<protein>
    <submittedName>
        <fullName evidence="2">Putative tumor necrosis factor receptor</fullName>
    </submittedName>
</protein>
<dbReference type="EMBL" id="GBBM01005841">
    <property type="protein sequence ID" value="JAC29577.1"/>
    <property type="molecule type" value="mRNA"/>
</dbReference>
<evidence type="ECO:0000313" key="2">
    <source>
        <dbReference type="EMBL" id="JAC29577.1"/>
    </source>
</evidence>